<feature type="coiled-coil region" evidence="9">
    <location>
        <begin position="369"/>
        <end position="396"/>
    </location>
</feature>
<evidence type="ECO:0000256" key="9">
    <source>
        <dbReference type="SAM" id="Coils"/>
    </source>
</evidence>
<feature type="region of interest" description="Disordered" evidence="10">
    <location>
        <begin position="92"/>
        <end position="128"/>
    </location>
</feature>
<dbReference type="GO" id="GO:0017056">
    <property type="term" value="F:structural constituent of nuclear pore"/>
    <property type="evidence" value="ECO:0007669"/>
    <property type="project" value="InterPro"/>
</dbReference>
<evidence type="ECO:0000256" key="7">
    <source>
        <dbReference type="ARBA" id="ARBA00023132"/>
    </source>
</evidence>
<evidence type="ECO:0000256" key="5">
    <source>
        <dbReference type="ARBA" id="ARBA00022927"/>
    </source>
</evidence>
<dbReference type="GeneID" id="112684035"/>
<keyword evidence="9" id="KW-0175">Coiled coil</keyword>
<evidence type="ECO:0000259" key="11">
    <source>
        <dbReference type="Pfam" id="PF05064"/>
    </source>
</evidence>
<accession>A0A8B8FKI1</accession>
<evidence type="ECO:0000256" key="8">
    <source>
        <dbReference type="ARBA" id="ARBA00023242"/>
    </source>
</evidence>
<evidence type="ECO:0000256" key="6">
    <source>
        <dbReference type="ARBA" id="ARBA00023010"/>
    </source>
</evidence>
<keyword evidence="5" id="KW-0653">Protein transport</keyword>
<keyword evidence="6" id="KW-0811">Translocation</keyword>
<dbReference type="AlphaFoldDB" id="A0A8B8FKI1"/>
<protein>
    <submittedName>
        <fullName evidence="13">Nuclear pore glycoprotein p62-like isoform X2</fullName>
    </submittedName>
</protein>
<dbReference type="GO" id="GO:0006606">
    <property type="term" value="P:protein import into nucleus"/>
    <property type="evidence" value="ECO:0007669"/>
    <property type="project" value="TreeGrafter"/>
</dbReference>
<feature type="region of interest" description="Disordered" evidence="10">
    <location>
        <begin position="1"/>
        <end position="41"/>
    </location>
</feature>
<dbReference type="GO" id="GO:0051028">
    <property type="term" value="P:mRNA transport"/>
    <property type="evidence" value="ECO:0007669"/>
    <property type="project" value="UniProtKB-KW"/>
</dbReference>
<evidence type="ECO:0000256" key="3">
    <source>
        <dbReference type="ARBA" id="ARBA00022448"/>
    </source>
</evidence>
<feature type="domain" description="Nucleoporin NSP1-like C-terminal" evidence="11">
    <location>
        <begin position="318"/>
        <end position="422"/>
    </location>
</feature>
<proteinExistence type="inferred from homology"/>
<evidence type="ECO:0000313" key="13">
    <source>
        <dbReference type="RefSeq" id="XP_025411127.1"/>
    </source>
</evidence>
<feature type="region of interest" description="Disordered" evidence="10">
    <location>
        <begin position="146"/>
        <end position="179"/>
    </location>
</feature>
<feature type="compositionally biased region" description="Low complexity" evidence="10">
    <location>
        <begin position="170"/>
        <end position="179"/>
    </location>
</feature>
<evidence type="ECO:0000313" key="12">
    <source>
        <dbReference type="Proteomes" id="UP000694846"/>
    </source>
</evidence>
<keyword evidence="8" id="KW-0539">Nucleus</keyword>
<evidence type="ECO:0000256" key="4">
    <source>
        <dbReference type="ARBA" id="ARBA00022816"/>
    </source>
</evidence>
<dbReference type="OrthoDB" id="344345at2759"/>
<comment type="subcellular location">
    <subcellularLocation>
        <location evidence="1">Nucleus</location>
        <location evidence="1">Nuclear pore complex</location>
    </subcellularLocation>
</comment>
<sequence>MSFNFGAPKTTGQPSPFSMSSPANTSGGQPQLGLFGATTQSPAPAFSLPTSVPTFGASTSLPSSTSILGTATGTSKPGFNLSPMNPPSFSFGGTPSFGIPANPPNTLATNFTTTSQAPSTQASTGFSLGTTQASTGFSLAGNTQAPTSFSLGGAPQPASTGISLGSTPQTTSTSFSLGTTSQAPTSFSLGGTTQASTGFSLAGTTQPASTTGFSLAGTTQPASTTGFSLGGTSQASTGFSLGTTQASTGFSLGTTQASTSFSLGTTQSSTAGFSSNTASTVAFSLGTSGTTTSLSSTTQTTAAVTTQAAPATSQPSTQSSSIQPTNFQQLVDLINNWTVSLENQEKQFLNQANEITVWDNMLTNQSTKLVKLYDMLERKEKEQVDIENELDFLLSQQKELEDCLVPLEQELQSAEVLSSMNNEREPIYKAAQEIDNQVKQMSGDIKDIVNNLNKANSKKDSDDDLDTICRILNCHMTALQYIEHNAENLSAIVSEVNEEHSRFLTASNDNTFMSSFRK</sequence>
<gene>
    <name evidence="13" type="primary">LOC112684035</name>
</gene>
<dbReference type="InterPro" id="IPR026010">
    <property type="entry name" value="NSP1/NUP62"/>
</dbReference>
<dbReference type="Gene3D" id="1.20.5.170">
    <property type="match status" value="1"/>
</dbReference>
<keyword evidence="3" id="KW-0813">Transport</keyword>
<evidence type="ECO:0000256" key="2">
    <source>
        <dbReference type="ARBA" id="ARBA00005911"/>
    </source>
</evidence>
<dbReference type="InterPro" id="IPR007758">
    <property type="entry name" value="Nucleoporin_NSP1_C"/>
</dbReference>
<organism evidence="12 13">
    <name type="scientific">Sipha flava</name>
    <name type="common">yellow sugarcane aphid</name>
    <dbReference type="NCBI Taxonomy" id="143950"/>
    <lineage>
        <taxon>Eukaryota</taxon>
        <taxon>Metazoa</taxon>
        <taxon>Ecdysozoa</taxon>
        <taxon>Arthropoda</taxon>
        <taxon>Hexapoda</taxon>
        <taxon>Insecta</taxon>
        <taxon>Pterygota</taxon>
        <taxon>Neoptera</taxon>
        <taxon>Paraneoptera</taxon>
        <taxon>Hemiptera</taxon>
        <taxon>Sternorrhyncha</taxon>
        <taxon>Aphidomorpha</taxon>
        <taxon>Aphidoidea</taxon>
        <taxon>Aphididae</taxon>
        <taxon>Sipha</taxon>
    </lineage>
</organism>
<keyword evidence="4" id="KW-0509">mRNA transport</keyword>
<reference evidence="13" key="1">
    <citation type="submission" date="2025-08" db="UniProtKB">
        <authorList>
            <consortium name="RefSeq"/>
        </authorList>
    </citation>
    <scope>IDENTIFICATION</scope>
    <source>
        <tissue evidence="13">Whole body</tissue>
    </source>
</reference>
<dbReference type="GO" id="GO:0006405">
    <property type="term" value="P:RNA export from nucleus"/>
    <property type="evidence" value="ECO:0007669"/>
    <property type="project" value="TreeGrafter"/>
</dbReference>
<evidence type="ECO:0000256" key="10">
    <source>
        <dbReference type="SAM" id="MobiDB-lite"/>
    </source>
</evidence>
<dbReference type="PANTHER" id="PTHR12084:SF0">
    <property type="entry name" value="NUCLEAR PORE GLYCOPROTEIN P62"/>
    <property type="match status" value="1"/>
</dbReference>
<dbReference type="Proteomes" id="UP000694846">
    <property type="component" value="Unplaced"/>
</dbReference>
<dbReference type="RefSeq" id="XP_025411127.1">
    <property type="nucleotide sequence ID" value="XM_025555342.1"/>
</dbReference>
<comment type="similarity">
    <text evidence="2">Belongs to the nucleoporin NSP1/NUP62 family.</text>
</comment>
<keyword evidence="12" id="KW-1185">Reference proteome</keyword>
<name>A0A8B8FKI1_9HEMI</name>
<dbReference type="PANTHER" id="PTHR12084">
    <property type="entry name" value="NUCLEAR PORE GLYCOPROTEIN P62-RELATED"/>
    <property type="match status" value="1"/>
</dbReference>
<feature type="compositionally biased region" description="Low complexity" evidence="10">
    <location>
        <begin position="112"/>
        <end position="124"/>
    </location>
</feature>
<dbReference type="GO" id="GO:0044613">
    <property type="term" value="C:nuclear pore central transport channel"/>
    <property type="evidence" value="ECO:0007669"/>
    <property type="project" value="TreeGrafter"/>
</dbReference>
<dbReference type="GO" id="GO:0005543">
    <property type="term" value="F:phospholipid binding"/>
    <property type="evidence" value="ECO:0007669"/>
    <property type="project" value="TreeGrafter"/>
</dbReference>
<evidence type="ECO:0000256" key="1">
    <source>
        <dbReference type="ARBA" id="ARBA00004567"/>
    </source>
</evidence>
<keyword evidence="7" id="KW-0906">Nuclear pore complex</keyword>
<dbReference type="Pfam" id="PF05064">
    <property type="entry name" value="Nsp1_C"/>
    <property type="match status" value="1"/>
</dbReference>
<feature type="compositionally biased region" description="Polar residues" evidence="10">
    <location>
        <begin position="157"/>
        <end position="169"/>
    </location>
</feature>
<feature type="compositionally biased region" description="Polar residues" evidence="10">
    <location>
        <begin position="10"/>
        <end position="29"/>
    </location>
</feature>